<keyword evidence="3" id="KW-1185">Reference proteome</keyword>
<reference evidence="2" key="1">
    <citation type="journal article" date="2021" name="Genome Biol. Evol.">
        <title>A High-Quality Reference Genome for a Parasitic Bivalve with Doubly Uniparental Inheritance (Bivalvia: Unionida).</title>
        <authorList>
            <person name="Smith C.H."/>
        </authorList>
    </citation>
    <scope>NUCLEOTIDE SEQUENCE</scope>
    <source>
        <strain evidence="2">CHS0354</strain>
    </source>
</reference>
<protein>
    <recommendedName>
        <fullName evidence="4">Tropomodulin</fullName>
    </recommendedName>
</protein>
<dbReference type="InterPro" id="IPR001611">
    <property type="entry name" value="Leu-rich_rpt"/>
</dbReference>
<organism evidence="2 3">
    <name type="scientific">Potamilus streckersoni</name>
    <dbReference type="NCBI Taxonomy" id="2493646"/>
    <lineage>
        <taxon>Eukaryota</taxon>
        <taxon>Metazoa</taxon>
        <taxon>Spiralia</taxon>
        <taxon>Lophotrochozoa</taxon>
        <taxon>Mollusca</taxon>
        <taxon>Bivalvia</taxon>
        <taxon>Autobranchia</taxon>
        <taxon>Heteroconchia</taxon>
        <taxon>Palaeoheterodonta</taxon>
        <taxon>Unionida</taxon>
        <taxon>Unionoidea</taxon>
        <taxon>Unionidae</taxon>
        <taxon>Ambleminae</taxon>
        <taxon>Lampsilini</taxon>
        <taxon>Potamilus</taxon>
    </lineage>
</organism>
<dbReference type="Gene3D" id="3.80.10.10">
    <property type="entry name" value="Ribonuclease Inhibitor"/>
    <property type="match status" value="1"/>
</dbReference>
<name>A0AAE0W235_9BIVA</name>
<keyword evidence="1" id="KW-0677">Repeat</keyword>
<gene>
    <name evidence="2" type="ORF">CHS0354_037571</name>
</gene>
<evidence type="ECO:0000313" key="2">
    <source>
        <dbReference type="EMBL" id="KAK3598621.1"/>
    </source>
</evidence>
<dbReference type="PANTHER" id="PTHR24111">
    <property type="entry name" value="LEUCINE-RICH REPEAT-CONTAINING PROTEIN 34"/>
    <property type="match status" value="1"/>
</dbReference>
<sequence>MTNLGIEAIANMLEKDGSIEELNLNQNTSVSLAGWSQLGRALKTNSTLKKMSFDNNPVGDDGIQKITDGLRPNTTLTSLELEHVGMCDRGGKALLSLLIENSTIFTMTINPGNTVSESVQNGIKKYIALNAVKN</sequence>
<dbReference type="Proteomes" id="UP001195483">
    <property type="component" value="Unassembled WGS sequence"/>
</dbReference>
<reference evidence="2" key="3">
    <citation type="submission" date="2023-05" db="EMBL/GenBank/DDBJ databases">
        <authorList>
            <person name="Smith C.H."/>
        </authorList>
    </citation>
    <scope>NUCLEOTIDE SEQUENCE</scope>
    <source>
        <strain evidence="2">CHS0354</strain>
        <tissue evidence="2">Mantle</tissue>
    </source>
</reference>
<evidence type="ECO:0000256" key="1">
    <source>
        <dbReference type="ARBA" id="ARBA00022737"/>
    </source>
</evidence>
<dbReference type="SMART" id="SM00368">
    <property type="entry name" value="LRR_RI"/>
    <property type="match status" value="3"/>
</dbReference>
<accession>A0AAE0W235</accession>
<comment type="caution">
    <text evidence="2">The sequence shown here is derived from an EMBL/GenBank/DDBJ whole genome shotgun (WGS) entry which is preliminary data.</text>
</comment>
<dbReference type="InterPro" id="IPR032675">
    <property type="entry name" value="LRR_dom_sf"/>
</dbReference>
<evidence type="ECO:0008006" key="4">
    <source>
        <dbReference type="Google" id="ProtNLM"/>
    </source>
</evidence>
<evidence type="ECO:0000313" key="3">
    <source>
        <dbReference type="Proteomes" id="UP001195483"/>
    </source>
</evidence>
<dbReference type="Pfam" id="PF13516">
    <property type="entry name" value="LRR_6"/>
    <property type="match status" value="2"/>
</dbReference>
<proteinExistence type="predicted"/>
<reference evidence="2" key="2">
    <citation type="journal article" date="2021" name="Genome Biol. Evol.">
        <title>Developing a high-quality reference genome for a parasitic bivalve with doubly uniparental inheritance (Bivalvia: Unionida).</title>
        <authorList>
            <person name="Smith C.H."/>
        </authorList>
    </citation>
    <scope>NUCLEOTIDE SEQUENCE</scope>
    <source>
        <strain evidence="2">CHS0354</strain>
        <tissue evidence="2">Mantle</tissue>
    </source>
</reference>
<dbReference type="AlphaFoldDB" id="A0AAE0W235"/>
<dbReference type="InterPro" id="IPR052201">
    <property type="entry name" value="LRR-containing_regulator"/>
</dbReference>
<dbReference type="PANTHER" id="PTHR24111:SF0">
    <property type="entry name" value="LEUCINE-RICH REPEAT-CONTAINING PROTEIN"/>
    <property type="match status" value="1"/>
</dbReference>
<dbReference type="EMBL" id="JAEAOA010002198">
    <property type="protein sequence ID" value="KAK3598621.1"/>
    <property type="molecule type" value="Genomic_DNA"/>
</dbReference>
<dbReference type="SUPFAM" id="SSF52047">
    <property type="entry name" value="RNI-like"/>
    <property type="match status" value="1"/>
</dbReference>